<gene>
    <name evidence="1" type="ORF">C7T94_04110</name>
</gene>
<dbReference type="AlphaFoldDB" id="A0A2T3HNB2"/>
<dbReference type="OrthoDB" id="4846903at2"/>
<sequence length="443" mass="48265">MSTDTTLTFIQHQLPPLDSGEYTVNVSQKVTLANVDTETFQTNPLTLFVSGKRFQLDGSDIQSAFPPANQQGYYGNVFAHVVLNTPTLPWQRGTGEAANTGTDDVAAWLGIMTFAETDPVPGLQSATLNDLVNPPSGTFFPALTLEPGQQPTDPVTIVDVPATLFNNIAPSLNDLAWLAHVRTVDVSNKATSGDEPAPGTLSVVIGNRLPPVGMHTTAMLVSFENYASMLPADDGTPATQAAGYQYMRMVVLYNWTFLAQAEPVTFEQYLESVNVTPAGLQQTYNTAVSSGNAAADAAVQNIINMGYTGFPHLLRDGGNTVSWFRGPLLPYGTQPFIQVPFGDADQLLRYDPGSGIFDVSYSAAWQLGRLLALNDRNFALALFRWRARHTSEALTQLEQDMLNEQLDIQIDPDQLPSEQNIARIRQSLLQVIKPITENFKAPQ</sequence>
<dbReference type="EMBL" id="PYLS01000004">
    <property type="protein sequence ID" value="PST83935.1"/>
    <property type="molecule type" value="Genomic_DNA"/>
</dbReference>
<accession>A0A2T3HNB2</accession>
<name>A0A2T3HNB2_9SPHI</name>
<comment type="caution">
    <text evidence="1">The sequence shown here is derived from an EMBL/GenBank/DDBJ whole genome shotgun (WGS) entry which is preliminary data.</text>
</comment>
<protein>
    <submittedName>
        <fullName evidence="1">Uncharacterized protein</fullName>
    </submittedName>
</protein>
<proteinExistence type="predicted"/>
<keyword evidence="2" id="KW-1185">Reference proteome</keyword>
<evidence type="ECO:0000313" key="2">
    <source>
        <dbReference type="Proteomes" id="UP000240912"/>
    </source>
</evidence>
<reference evidence="1 2" key="1">
    <citation type="submission" date="2018-03" db="EMBL/GenBank/DDBJ databases">
        <authorList>
            <person name="Keele B.F."/>
        </authorList>
    </citation>
    <scope>NUCLEOTIDE SEQUENCE [LARGE SCALE GENOMIC DNA]</scope>
    <source>
        <strain evidence="1 2">YL28-9</strain>
    </source>
</reference>
<dbReference type="RefSeq" id="WP_107213860.1">
    <property type="nucleotide sequence ID" value="NZ_KZ686268.1"/>
</dbReference>
<organism evidence="1 2">
    <name type="scientific">Pedobacter yulinensis</name>
    <dbReference type="NCBI Taxonomy" id="2126353"/>
    <lineage>
        <taxon>Bacteria</taxon>
        <taxon>Pseudomonadati</taxon>
        <taxon>Bacteroidota</taxon>
        <taxon>Sphingobacteriia</taxon>
        <taxon>Sphingobacteriales</taxon>
        <taxon>Sphingobacteriaceae</taxon>
        <taxon>Pedobacter</taxon>
    </lineage>
</organism>
<evidence type="ECO:0000313" key="1">
    <source>
        <dbReference type="EMBL" id="PST83935.1"/>
    </source>
</evidence>
<dbReference type="Proteomes" id="UP000240912">
    <property type="component" value="Unassembled WGS sequence"/>
</dbReference>